<reference evidence="3 4" key="1">
    <citation type="journal article" date="2018" name="Int. J. Syst. Evol. Microbiol.">
        <title>Parvibium lacunae gen. nov., sp. nov., a new member of the family Alcaligenaceae isolated from a freshwater pond.</title>
        <authorList>
            <person name="Chen W.M."/>
            <person name="Xie P.B."/>
            <person name="Hsu M.Y."/>
            <person name="Sheu S.Y."/>
        </authorList>
    </citation>
    <scope>NUCLEOTIDE SEQUENCE [LARGE SCALE GENOMIC DNA]</scope>
    <source>
        <strain evidence="3 4">KMB9</strain>
    </source>
</reference>
<dbReference type="PANTHER" id="PTHR30290:SF64">
    <property type="entry name" value="ABC TRANSPORTER PERIPLASMIC BINDING PROTEIN"/>
    <property type="match status" value="1"/>
</dbReference>
<dbReference type="Pfam" id="PF00496">
    <property type="entry name" value="SBP_bac_5"/>
    <property type="match status" value="1"/>
</dbReference>
<sequence length="607" mass="68735">MAKTPGILPTPAATHAISLYGTPKYGPDFRHFDYVNPQAPMGGTLNAPALGSYEKFNPFILKGLAADGLGYLVFETLAVPALDEPDTLYGLLAKAIIPAPDGLSVTFQLNPAARFSNGDPVTAQDVKYSFEQITSKQAGPIYRQVWADVKQIVVIDALTLRADFKRKNHELKMTICQIPVFSAKWGQSAERGETAKLARKPFDKIITDLPIASGPYLIESYDLGKTVTYRRNPNYWGNQHPTRVGMFNFERIRYRYYKDTLTRMEALKAGEIDLIQENSSKNWARSHQGPKWRSGELIKTEFAHSNSAGWQGFVMNQRRPLFQDIRVRQALWLAMDFEWMNRQLFFNLYRRSPSYFTNTELAAQGLPSTEEIALLRPLQQQFPAEFAAQILNSPVPVPPTTLAPNSLRDNLRLAKQLLAEAGWRYSNGALRNAEGMPFKFEMMLADRMQERASAPYARNLEKLGITMSYRVIDAALYQRRQENYDFDMTWDAMAGSQSPGSELITNFGSGSALQPGSSNLIGVQSKLVDALIEHVLQSKNRTQLITACRALDRVLRHGYYIVPHFYSNVHRVSFRQSLAQPAALPRYYRIEEWSVLTWWHKQSTATP</sequence>
<evidence type="ECO:0000259" key="2">
    <source>
        <dbReference type="Pfam" id="PF00496"/>
    </source>
</evidence>
<dbReference type="InterPro" id="IPR030678">
    <property type="entry name" value="Peptide/Ni-bd"/>
</dbReference>
<dbReference type="GO" id="GO:0042884">
    <property type="term" value="P:microcin transport"/>
    <property type="evidence" value="ECO:0007669"/>
    <property type="project" value="TreeGrafter"/>
</dbReference>
<dbReference type="GO" id="GO:0043190">
    <property type="term" value="C:ATP-binding cassette (ABC) transporter complex"/>
    <property type="evidence" value="ECO:0007669"/>
    <property type="project" value="InterPro"/>
</dbReference>
<dbReference type="Gene3D" id="3.40.190.10">
    <property type="entry name" value="Periplasmic binding protein-like II"/>
    <property type="match status" value="1"/>
</dbReference>
<evidence type="ECO:0000313" key="3">
    <source>
        <dbReference type="EMBL" id="RCS59884.1"/>
    </source>
</evidence>
<name>A0A368L8F5_9BURK</name>
<dbReference type="PANTHER" id="PTHR30290">
    <property type="entry name" value="PERIPLASMIC BINDING COMPONENT OF ABC TRANSPORTER"/>
    <property type="match status" value="1"/>
</dbReference>
<comment type="caution">
    <text evidence="3">The sequence shown here is derived from an EMBL/GenBank/DDBJ whole genome shotgun (WGS) entry which is preliminary data.</text>
</comment>
<dbReference type="AlphaFoldDB" id="A0A368L8F5"/>
<protein>
    <submittedName>
        <fullName evidence="3">ABC transporter substrate-binding protein</fullName>
    </submittedName>
</protein>
<dbReference type="GO" id="GO:0030288">
    <property type="term" value="C:outer membrane-bounded periplasmic space"/>
    <property type="evidence" value="ECO:0007669"/>
    <property type="project" value="TreeGrafter"/>
</dbReference>
<dbReference type="PIRSF" id="PIRSF002741">
    <property type="entry name" value="MppA"/>
    <property type="match status" value="1"/>
</dbReference>
<dbReference type="GO" id="GO:0015833">
    <property type="term" value="P:peptide transport"/>
    <property type="evidence" value="ECO:0007669"/>
    <property type="project" value="TreeGrafter"/>
</dbReference>
<dbReference type="GO" id="GO:1904680">
    <property type="term" value="F:peptide transmembrane transporter activity"/>
    <property type="evidence" value="ECO:0007669"/>
    <property type="project" value="TreeGrafter"/>
</dbReference>
<evidence type="ECO:0000313" key="4">
    <source>
        <dbReference type="Proteomes" id="UP000252357"/>
    </source>
</evidence>
<dbReference type="InterPro" id="IPR000914">
    <property type="entry name" value="SBP_5_dom"/>
</dbReference>
<feature type="domain" description="Solute-binding protein family 5" evidence="2">
    <location>
        <begin position="88"/>
        <end position="511"/>
    </location>
</feature>
<dbReference type="Proteomes" id="UP000252357">
    <property type="component" value="Unassembled WGS sequence"/>
</dbReference>
<organism evidence="3 4">
    <name type="scientific">Parvibium lacunae</name>
    <dbReference type="NCBI Taxonomy" id="1888893"/>
    <lineage>
        <taxon>Bacteria</taxon>
        <taxon>Pseudomonadati</taxon>
        <taxon>Pseudomonadota</taxon>
        <taxon>Betaproteobacteria</taxon>
        <taxon>Burkholderiales</taxon>
        <taxon>Alcaligenaceae</taxon>
        <taxon>Parvibium</taxon>
    </lineage>
</organism>
<dbReference type="InterPro" id="IPR039424">
    <property type="entry name" value="SBP_5"/>
</dbReference>
<dbReference type="CDD" id="cd08497">
    <property type="entry name" value="MbnE-like"/>
    <property type="match status" value="1"/>
</dbReference>
<dbReference type="EMBL" id="QPGB01000001">
    <property type="protein sequence ID" value="RCS59884.1"/>
    <property type="molecule type" value="Genomic_DNA"/>
</dbReference>
<keyword evidence="4" id="KW-1185">Reference proteome</keyword>
<evidence type="ECO:0000256" key="1">
    <source>
        <dbReference type="ARBA" id="ARBA00022729"/>
    </source>
</evidence>
<proteinExistence type="predicted"/>
<dbReference type="SUPFAM" id="SSF53850">
    <property type="entry name" value="Periplasmic binding protein-like II"/>
    <property type="match status" value="1"/>
</dbReference>
<gene>
    <name evidence="3" type="ORF">DU000_00630</name>
</gene>
<dbReference type="Gene3D" id="3.10.105.10">
    <property type="entry name" value="Dipeptide-binding Protein, Domain 3"/>
    <property type="match status" value="1"/>
</dbReference>
<keyword evidence="1" id="KW-0732">Signal</keyword>
<dbReference type="OrthoDB" id="9801799at2"/>
<accession>A0A368L8F5</accession>